<reference evidence="3 4" key="1">
    <citation type="journal article" date="2018" name="PLoS ONE">
        <title>The draft genome of Kipferlia bialata reveals reductive genome evolution in fornicate parasites.</title>
        <authorList>
            <person name="Tanifuji G."/>
            <person name="Takabayashi S."/>
            <person name="Kume K."/>
            <person name="Takagi M."/>
            <person name="Nakayama T."/>
            <person name="Kamikawa R."/>
            <person name="Inagaki Y."/>
            <person name="Hashimoto T."/>
        </authorList>
    </citation>
    <scope>NUCLEOTIDE SEQUENCE [LARGE SCALE GENOMIC DNA]</scope>
    <source>
        <strain evidence="3">NY0173</strain>
    </source>
</reference>
<evidence type="ECO:0000313" key="4">
    <source>
        <dbReference type="Proteomes" id="UP000265618"/>
    </source>
</evidence>
<accession>A0A9K3GHA7</accession>
<organism evidence="3 4">
    <name type="scientific">Kipferlia bialata</name>
    <dbReference type="NCBI Taxonomy" id="797122"/>
    <lineage>
        <taxon>Eukaryota</taxon>
        <taxon>Metamonada</taxon>
        <taxon>Carpediemonas-like organisms</taxon>
        <taxon>Kipferlia</taxon>
    </lineage>
</organism>
<sequence length="637" mass="71241">MPEQGEGFCPDLLGDIADELAVRLQSSHPLLPFLPVGSLLATRYAEHPCADEEEPGRHVQCRPTVPDCHSAASSFSVATLHRVRRLLNIDTARRPYKRATRNRLKETIADLNEEAVYEGPLDHARATLPLSGVNASAILLEFVKNVREKDVDMFNSCMGDALSACKAKGEYPPWVHTGETDDEEEEEEQKDVIMIGGNEADREGEGEGEGEMDVEEKSVSDIEENGVGYNPWSGVLLPTGDERRRPVVPYRLMLPAVDEGDGNSYAALSQALGPSSHNPSSAHHKHTEAKAKDNLSVIAASPSAKDKIKEREREMAKALAEGEAPVTQDVCPEVLRERERVLTRAKQKENDPVFGSYDQVRLRVRELAKRNKQARSPLPPAISDADTDTHSVLQDILVRSMRAKDLQKYVRQLEKSNKKYKDKVAKLEAEVLRTAEQQKEHQTQFLEQIELANKATEECMDQLQVMGETVNNLAEQLEEEERGREAATQRAERSEAAYRTLQEEHTQMQRDHERERDVAADDLRTPNGMYNQFMQCVLQRGYGCAYGSLNLRLKYPGYERVSPVCMVVQVRTQREVNTEPATRSVTPFSATLVNSGASVQMATPGSPSGPRKGTVDNVVLTDNDVWEESKEEERVYV</sequence>
<gene>
    <name evidence="3" type="ORF">KIPB_003252</name>
</gene>
<feature type="coiled-coil region" evidence="1">
    <location>
        <begin position="403"/>
        <end position="511"/>
    </location>
</feature>
<name>A0A9K3GHA7_9EUKA</name>
<dbReference type="AlphaFoldDB" id="A0A9K3GHA7"/>
<keyword evidence="4" id="KW-1185">Reference proteome</keyword>
<comment type="caution">
    <text evidence="3">The sequence shown here is derived from an EMBL/GenBank/DDBJ whole genome shotgun (WGS) entry which is preliminary data.</text>
</comment>
<dbReference type="EMBL" id="BDIP01000609">
    <property type="protein sequence ID" value="GIQ82166.1"/>
    <property type="molecule type" value="Genomic_DNA"/>
</dbReference>
<protein>
    <submittedName>
        <fullName evidence="3">Uncharacterized protein</fullName>
    </submittedName>
</protein>
<evidence type="ECO:0000256" key="1">
    <source>
        <dbReference type="SAM" id="Coils"/>
    </source>
</evidence>
<feature type="region of interest" description="Disordered" evidence="2">
    <location>
        <begin position="270"/>
        <end position="295"/>
    </location>
</feature>
<keyword evidence="1" id="KW-0175">Coiled coil</keyword>
<dbReference type="Proteomes" id="UP000265618">
    <property type="component" value="Unassembled WGS sequence"/>
</dbReference>
<proteinExistence type="predicted"/>
<evidence type="ECO:0000256" key="2">
    <source>
        <dbReference type="SAM" id="MobiDB-lite"/>
    </source>
</evidence>
<evidence type="ECO:0000313" key="3">
    <source>
        <dbReference type="EMBL" id="GIQ82166.1"/>
    </source>
</evidence>
<feature type="compositionally biased region" description="Polar residues" evidence="2">
    <location>
        <begin position="272"/>
        <end position="281"/>
    </location>
</feature>